<dbReference type="EMBL" id="BOMS01000044">
    <property type="protein sequence ID" value="GIE67126.1"/>
    <property type="molecule type" value="Genomic_DNA"/>
</dbReference>
<name>A0ABQ4B8U7_9ACTN</name>
<dbReference type="Proteomes" id="UP000624709">
    <property type="component" value="Unassembled WGS sequence"/>
</dbReference>
<evidence type="ECO:0000313" key="2">
    <source>
        <dbReference type="Proteomes" id="UP000624709"/>
    </source>
</evidence>
<sequence length="86" mass="9019">MHPPGGDDIVGDGFGCPGIRFRFRDVRFPQVVHHCTVEQGGPAAPPSFEGALGAGRPATRAAADRAARTANRAGTPLWRARALTTV</sequence>
<organism evidence="1 2">
    <name type="scientific">Actinoplanes palleronii</name>
    <dbReference type="NCBI Taxonomy" id="113570"/>
    <lineage>
        <taxon>Bacteria</taxon>
        <taxon>Bacillati</taxon>
        <taxon>Actinomycetota</taxon>
        <taxon>Actinomycetes</taxon>
        <taxon>Micromonosporales</taxon>
        <taxon>Micromonosporaceae</taxon>
        <taxon>Actinoplanes</taxon>
    </lineage>
</organism>
<protein>
    <submittedName>
        <fullName evidence="1">Uncharacterized protein</fullName>
    </submittedName>
</protein>
<gene>
    <name evidence="1" type="ORF">Apa02nite_032340</name>
</gene>
<comment type="caution">
    <text evidence="1">The sequence shown here is derived from an EMBL/GenBank/DDBJ whole genome shotgun (WGS) entry which is preliminary data.</text>
</comment>
<keyword evidence="2" id="KW-1185">Reference proteome</keyword>
<accession>A0ABQ4B8U7</accession>
<reference evidence="1 2" key="1">
    <citation type="submission" date="2021-01" db="EMBL/GenBank/DDBJ databases">
        <title>Whole genome shotgun sequence of Actinoplanes palleronii NBRC 14916.</title>
        <authorList>
            <person name="Komaki H."/>
            <person name="Tamura T."/>
        </authorList>
    </citation>
    <scope>NUCLEOTIDE SEQUENCE [LARGE SCALE GENOMIC DNA]</scope>
    <source>
        <strain evidence="1 2">NBRC 14916</strain>
    </source>
</reference>
<proteinExistence type="predicted"/>
<evidence type="ECO:0000313" key="1">
    <source>
        <dbReference type="EMBL" id="GIE67126.1"/>
    </source>
</evidence>